<feature type="compositionally biased region" description="Basic and acidic residues" evidence="1">
    <location>
        <begin position="55"/>
        <end position="71"/>
    </location>
</feature>
<proteinExistence type="predicted"/>
<organism evidence="2 3">
    <name type="scientific">Aspergillus nanangensis</name>
    <dbReference type="NCBI Taxonomy" id="2582783"/>
    <lineage>
        <taxon>Eukaryota</taxon>
        <taxon>Fungi</taxon>
        <taxon>Dikarya</taxon>
        <taxon>Ascomycota</taxon>
        <taxon>Pezizomycotina</taxon>
        <taxon>Eurotiomycetes</taxon>
        <taxon>Eurotiomycetidae</taxon>
        <taxon>Eurotiales</taxon>
        <taxon>Aspergillaceae</taxon>
        <taxon>Aspergillus</taxon>
        <taxon>Aspergillus subgen. Circumdati</taxon>
    </lineage>
</organism>
<name>A0AAD4CAN1_ASPNN</name>
<evidence type="ECO:0000313" key="2">
    <source>
        <dbReference type="EMBL" id="KAF9882936.1"/>
    </source>
</evidence>
<keyword evidence="3" id="KW-1185">Reference proteome</keyword>
<protein>
    <submittedName>
        <fullName evidence="2">Uncharacterized protein</fullName>
    </submittedName>
</protein>
<dbReference type="EMBL" id="VCAU01000201">
    <property type="protein sequence ID" value="KAF9882936.1"/>
    <property type="molecule type" value="Genomic_DNA"/>
</dbReference>
<feature type="compositionally biased region" description="Polar residues" evidence="1">
    <location>
        <begin position="104"/>
        <end position="116"/>
    </location>
</feature>
<evidence type="ECO:0000256" key="1">
    <source>
        <dbReference type="SAM" id="MobiDB-lite"/>
    </source>
</evidence>
<comment type="caution">
    <text evidence="2">The sequence shown here is derived from an EMBL/GenBank/DDBJ whole genome shotgun (WGS) entry which is preliminary data.</text>
</comment>
<dbReference type="Proteomes" id="UP001194746">
    <property type="component" value="Unassembled WGS sequence"/>
</dbReference>
<reference evidence="2" key="1">
    <citation type="journal article" date="2019" name="Beilstein J. Org. Chem.">
        <title>Nanangenines: drimane sesquiterpenoids as the dominant metabolite cohort of a novel Australian fungus, Aspergillus nanangensis.</title>
        <authorList>
            <person name="Lacey H.J."/>
            <person name="Gilchrist C.L.M."/>
            <person name="Crombie A."/>
            <person name="Kalaitzis J.A."/>
            <person name="Vuong D."/>
            <person name="Rutledge P.J."/>
            <person name="Turner P."/>
            <person name="Pitt J.I."/>
            <person name="Lacey E."/>
            <person name="Chooi Y.H."/>
            <person name="Piggott A.M."/>
        </authorList>
    </citation>
    <scope>NUCLEOTIDE SEQUENCE</scope>
    <source>
        <strain evidence="2">MST-FP2251</strain>
    </source>
</reference>
<dbReference type="AlphaFoldDB" id="A0AAD4CAN1"/>
<feature type="region of interest" description="Disordered" evidence="1">
    <location>
        <begin position="55"/>
        <end position="116"/>
    </location>
</feature>
<accession>A0AAD4CAN1</accession>
<evidence type="ECO:0000313" key="3">
    <source>
        <dbReference type="Proteomes" id="UP001194746"/>
    </source>
</evidence>
<sequence length="116" mass="13050">MSLLRTFNPRLIQTVKPGAGAYTAISSFHSTTARHGLKESDHGRDDLHNIYEAEKQDGLRNTREGKGKWKQELASNSEASIKADREEIDTDGMNFEEMQRKTKNMPNQNGSGNKTQ</sequence>
<reference evidence="2" key="2">
    <citation type="submission" date="2020-02" db="EMBL/GenBank/DDBJ databases">
        <authorList>
            <person name="Gilchrist C.L.M."/>
            <person name="Chooi Y.-H."/>
        </authorList>
    </citation>
    <scope>NUCLEOTIDE SEQUENCE</scope>
    <source>
        <strain evidence="2">MST-FP2251</strain>
    </source>
</reference>
<gene>
    <name evidence="2" type="ORF">FE257_004871</name>
</gene>